<accession>A0A9D9HBA7</accession>
<reference evidence="1" key="1">
    <citation type="submission" date="2020-10" db="EMBL/GenBank/DDBJ databases">
        <authorList>
            <person name="Gilroy R."/>
        </authorList>
    </citation>
    <scope>NUCLEOTIDE SEQUENCE</scope>
    <source>
        <strain evidence="1">11167</strain>
    </source>
</reference>
<dbReference type="Proteomes" id="UP000823633">
    <property type="component" value="Unassembled WGS sequence"/>
</dbReference>
<dbReference type="EMBL" id="JADIMU010000054">
    <property type="protein sequence ID" value="MBO8443703.1"/>
    <property type="molecule type" value="Genomic_DNA"/>
</dbReference>
<organism evidence="1 2">
    <name type="scientific">Candidatus Aphodenecus pullistercoris</name>
    <dbReference type="NCBI Taxonomy" id="2840669"/>
    <lineage>
        <taxon>Bacteria</taxon>
        <taxon>Pseudomonadati</taxon>
        <taxon>Spirochaetota</taxon>
        <taxon>Spirochaetia</taxon>
        <taxon>Spirochaetales</taxon>
        <taxon>Candidatus Aphodenecus</taxon>
    </lineage>
</organism>
<evidence type="ECO:0000313" key="2">
    <source>
        <dbReference type="Proteomes" id="UP000823633"/>
    </source>
</evidence>
<reference evidence="1" key="2">
    <citation type="journal article" date="2021" name="PeerJ">
        <title>Extensive microbial diversity within the chicken gut microbiome revealed by metagenomics and culture.</title>
        <authorList>
            <person name="Gilroy R."/>
            <person name="Ravi A."/>
            <person name="Getino M."/>
            <person name="Pursley I."/>
            <person name="Horton D.L."/>
            <person name="Alikhan N.F."/>
            <person name="Baker D."/>
            <person name="Gharbi K."/>
            <person name="Hall N."/>
            <person name="Watson M."/>
            <person name="Adriaenssens E.M."/>
            <person name="Foster-Nyarko E."/>
            <person name="Jarju S."/>
            <person name="Secka A."/>
            <person name="Antonio M."/>
            <person name="Oren A."/>
            <person name="Chaudhuri R.R."/>
            <person name="La Ragione R."/>
            <person name="Hildebrand F."/>
            <person name="Pallen M.J."/>
        </authorList>
    </citation>
    <scope>NUCLEOTIDE SEQUENCE</scope>
    <source>
        <strain evidence="1">11167</strain>
    </source>
</reference>
<proteinExistence type="predicted"/>
<comment type="caution">
    <text evidence="1">The sequence shown here is derived from an EMBL/GenBank/DDBJ whole genome shotgun (WGS) entry which is preliminary data.</text>
</comment>
<protein>
    <submittedName>
        <fullName evidence="1">Uncharacterized protein</fullName>
    </submittedName>
</protein>
<name>A0A9D9HBA7_9SPIR</name>
<dbReference type="AlphaFoldDB" id="A0A9D9HBA7"/>
<sequence>MTRKLTSLLLALALLIAVGSPLYSVQIYDNGSQRFTITAGPTMPLSTTVFSGEYQGNYVGWGEGKSGFTPVGGFGSIAYQVFINPYVAIGGEIGYGFNYYVDDALLTNVPMQFKLTVMPLQGTVEIPLSFGIGTSYMSISDGGAYMPLFASFETGLDWYFTDNWGVGIKTGLWVIGEFYFQQDKTDQNALQTMIPITLSVTYRQ</sequence>
<dbReference type="NCBIfam" id="NF047328">
    <property type="entry name" value="OMP_TP0733"/>
    <property type="match status" value="1"/>
</dbReference>
<gene>
    <name evidence="1" type="ORF">IAC42_08140</name>
</gene>
<evidence type="ECO:0000313" key="1">
    <source>
        <dbReference type="EMBL" id="MBO8443703.1"/>
    </source>
</evidence>